<dbReference type="Proteomes" id="UP001281731">
    <property type="component" value="Unassembled WGS sequence"/>
</dbReference>
<organism evidence="4 5">
    <name type="scientific">Actinotignum urinale</name>
    <dbReference type="NCBI Taxonomy" id="190146"/>
    <lineage>
        <taxon>Bacteria</taxon>
        <taxon>Bacillati</taxon>
        <taxon>Actinomycetota</taxon>
        <taxon>Actinomycetes</taxon>
        <taxon>Actinomycetales</taxon>
        <taxon>Actinomycetaceae</taxon>
        <taxon>Actinotignum</taxon>
    </lineage>
</organism>
<dbReference type="Pfam" id="PF00496">
    <property type="entry name" value="SBP_bac_5"/>
    <property type="match status" value="1"/>
</dbReference>
<dbReference type="GO" id="GO:0042597">
    <property type="term" value="C:periplasmic space"/>
    <property type="evidence" value="ECO:0007669"/>
    <property type="project" value="UniProtKB-ARBA"/>
</dbReference>
<dbReference type="Gene3D" id="3.10.105.10">
    <property type="entry name" value="Dipeptide-binding Protein, Domain 3"/>
    <property type="match status" value="1"/>
</dbReference>
<dbReference type="GO" id="GO:0043190">
    <property type="term" value="C:ATP-binding cassette (ABC) transporter complex"/>
    <property type="evidence" value="ECO:0007669"/>
    <property type="project" value="InterPro"/>
</dbReference>
<dbReference type="InterPro" id="IPR039424">
    <property type="entry name" value="SBP_5"/>
</dbReference>
<evidence type="ECO:0000313" key="5">
    <source>
        <dbReference type="Proteomes" id="UP001281731"/>
    </source>
</evidence>
<dbReference type="GO" id="GO:0015833">
    <property type="term" value="P:peptide transport"/>
    <property type="evidence" value="ECO:0007669"/>
    <property type="project" value="TreeGrafter"/>
</dbReference>
<dbReference type="EMBL" id="JAWNGC010000004">
    <property type="protein sequence ID" value="MDY5155029.1"/>
    <property type="molecule type" value="Genomic_DNA"/>
</dbReference>
<accession>A0AAW9HYE2</accession>
<dbReference type="RefSeq" id="WP_320756509.1">
    <property type="nucleotide sequence ID" value="NZ_JAWNGC010000004.1"/>
</dbReference>
<reference evidence="4" key="1">
    <citation type="submission" date="2023-10" db="EMBL/GenBank/DDBJ databases">
        <title>Whole Genome based description of the genera Actinobaculum and Actinotignum reveals a complex phylogenetic relationship within the species included in the genus Actinotignum.</title>
        <authorList>
            <person name="Jensen C.S."/>
            <person name="Dargis R."/>
            <person name="Kemp M."/>
            <person name="Christensen J.J."/>
        </authorList>
    </citation>
    <scope>NUCLEOTIDE SEQUENCE</scope>
    <source>
        <strain evidence="4">SLA_B511</strain>
    </source>
</reference>
<dbReference type="SUPFAM" id="SSF53850">
    <property type="entry name" value="Periplasmic binding protein-like II"/>
    <property type="match status" value="1"/>
</dbReference>
<feature type="signal peptide" evidence="2">
    <location>
        <begin position="1"/>
        <end position="18"/>
    </location>
</feature>
<dbReference type="PROSITE" id="PS51257">
    <property type="entry name" value="PROKAR_LIPOPROTEIN"/>
    <property type="match status" value="1"/>
</dbReference>
<proteinExistence type="predicted"/>
<name>A0AAW9HYE2_9ACTO</name>
<feature type="domain" description="Solute-binding protein family 5" evidence="3">
    <location>
        <begin position="78"/>
        <end position="412"/>
    </location>
</feature>
<evidence type="ECO:0000256" key="2">
    <source>
        <dbReference type="SAM" id="SignalP"/>
    </source>
</evidence>
<dbReference type="PANTHER" id="PTHR30290:SF38">
    <property type="entry name" value="D,D-DIPEPTIDE-BINDING PERIPLASMIC PROTEIN DDPA-RELATED"/>
    <property type="match status" value="1"/>
</dbReference>
<dbReference type="Gene3D" id="3.90.76.10">
    <property type="entry name" value="Dipeptide-binding Protein, Domain 1"/>
    <property type="match status" value="1"/>
</dbReference>
<evidence type="ECO:0000256" key="1">
    <source>
        <dbReference type="ARBA" id="ARBA00022729"/>
    </source>
</evidence>
<dbReference type="PIRSF" id="PIRSF002741">
    <property type="entry name" value="MppA"/>
    <property type="match status" value="1"/>
</dbReference>
<comment type="caution">
    <text evidence="4">The sequence shown here is derived from an EMBL/GenBank/DDBJ whole genome shotgun (WGS) entry which is preliminary data.</text>
</comment>
<sequence>MKKIAGLSFLIVAALSFAGCSGSSPTSQGPADTNATVHVGFRLETGGLNPTTTGGAAFRQLGIDNVYEGLTRVNQQGEVVPSLAKKWDVSDDGLKYTFHLQKGVKFHDGSDFDSEDVVVSLKAATAPDSKNPGAKSLKKVKDITAEGKETVVVTLNERDTTLLDSLGNSAGMIIPSDNNKDLNKESNGTGPYTFGEWKTGDSVTLKRNDNYWGKKAKTKEVVYHYYKDQKAAADALASGQIDILTESDNDTKQRFANDAKFKHYEGNDTSWMTLGFNHKNPALANDKVRHAIRQAIDKDGLVKALGGDIYRVGSMVVPDTPQWSDSLTQVDPYNIEEAKKLLNEAGVKDLKLNLRVANTYDSAMSEYIAAQLKKIGVDVKIDTMEFSTWMQDVYKGGNYDMTIVLHVDPWTILNYGNPKYYWNYGDAKSADFVKEATGAKSIKERDEKLAQLATHISEDAASDWLYARKCITYAREGVSGFPTNRTVSRFYVPEIEVATTK</sequence>
<dbReference type="Gene3D" id="3.40.190.10">
    <property type="entry name" value="Periplasmic binding protein-like II"/>
    <property type="match status" value="1"/>
</dbReference>
<gene>
    <name evidence="4" type="ORF">R6G80_04725</name>
</gene>
<dbReference type="GO" id="GO:1904680">
    <property type="term" value="F:peptide transmembrane transporter activity"/>
    <property type="evidence" value="ECO:0007669"/>
    <property type="project" value="TreeGrafter"/>
</dbReference>
<dbReference type="PANTHER" id="PTHR30290">
    <property type="entry name" value="PERIPLASMIC BINDING COMPONENT OF ABC TRANSPORTER"/>
    <property type="match status" value="1"/>
</dbReference>
<evidence type="ECO:0000259" key="3">
    <source>
        <dbReference type="Pfam" id="PF00496"/>
    </source>
</evidence>
<protein>
    <submittedName>
        <fullName evidence="4">ABC transporter substrate-binding protein</fullName>
    </submittedName>
</protein>
<feature type="chain" id="PRO_5043948120" evidence="2">
    <location>
        <begin position="19"/>
        <end position="501"/>
    </location>
</feature>
<dbReference type="InterPro" id="IPR000914">
    <property type="entry name" value="SBP_5_dom"/>
</dbReference>
<dbReference type="InterPro" id="IPR030678">
    <property type="entry name" value="Peptide/Ni-bd"/>
</dbReference>
<keyword evidence="1 2" id="KW-0732">Signal</keyword>
<dbReference type="AlphaFoldDB" id="A0AAW9HYE2"/>
<evidence type="ECO:0000313" key="4">
    <source>
        <dbReference type="EMBL" id="MDY5155029.1"/>
    </source>
</evidence>